<evidence type="ECO:0000313" key="4">
    <source>
        <dbReference type="Proteomes" id="UP001141806"/>
    </source>
</evidence>
<evidence type="ECO:0000256" key="2">
    <source>
        <dbReference type="PROSITE-ProRule" id="PRU00708"/>
    </source>
</evidence>
<comment type="caution">
    <text evidence="3">The sequence shown here is derived from an EMBL/GenBank/DDBJ whole genome shotgun (WGS) entry which is preliminary data.</text>
</comment>
<dbReference type="Gene3D" id="1.25.40.10">
    <property type="entry name" value="Tetratricopeptide repeat domain"/>
    <property type="match status" value="1"/>
</dbReference>
<dbReference type="OrthoDB" id="10641131at2759"/>
<name>A0A9Q0H339_9MAGN</name>
<keyword evidence="1" id="KW-0677">Repeat</keyword>
<evidence type="ECO:0008006" key="5">
    <source>
        <dbReference type="Google" id="ProtNLM"/>
    </source>
</evidence>
<protein>
    <recommendedName>
        <fullName evidence="5">Pentatricopeptide repeat-containing protein</fullName>
    </recommendedName>
</protein>
<dbReference type="InterPro" id="IPR011990">
    <property type="entry name" value="TPR-like_helical_dom_sf"/>
</dbReference>
<organism evidence="3 4">
    <name type="scientific">Protea cynaroides</name>
    <dbReference type="NCBI Taxonomy" id="273540"/>
    <lineage>
        <taxon>Eukaryota</taxon>
        <taxon>Viridiplantae</taxon>
        <taxon>Streptophyta</taxon>
        <taxon>Embryophyta</taxon>
        <taxon>Tracheophyta</taxon>
        <taxon>Spermatophyta</taxon>
        <taxon>Magnoliopsida</taxon>
        <taxon>Proteales</taxon>
        <taxon>Proteaceae</taxon>
        <taxon>Protea</taxon>
    </lineage>
</organism>
<sequence length="166" mass="19035">MFGKYREWLQLRSSPSPLSLLSIVVLFRYEMPHLSNAFHSDELSGAPETELGFSDPQNLHFLLCKTSKDADLAKDQAIYKHDTAANDLMIDILGKVRKFDVAWQLIVEMDQQNLRPTSKTFRILIRRLWRRKLKDSHGKVGLQVSSKGVSSKGFPSIKSFLLLYPK</sequence>
<dbReference type="InterPro" id="IPR002885">
    <property type="entry name" value="PPR_rpt"/>
</dbReference>
<dbReference type="AlphaFoldDB" id="A0A9Q0H339"/>
<keyword evidence="4" id="KW-1185">Reference proteome</keyword>
<gene>
    <name evidence="3" type="ORF">NE237_024509</name>
</gene>
<dbReference type="Proteomes" id="UP001141806">
    <property type="component" value="Unassembled WGS sequence"/>
</dbReference>
<feature type="repeat" description="PPR" evidence="2">
    <location>
        <begin position="82"/>
        <end position="116"/>
    </location>
</feature>
<dbReference type="EMBL" id="JAMYWD010000010">
    <property type="protein sequence ID" value="KAJ4957398.1"/>
    <property type="molecule type" value="Genomic_DNA"/>
</dbReference>
<evidence type="ECO:0000256" key="1">
    <source>
        <dbReference type="ARBA" id="ARBA00022737"/>
    </source>
</evidence>
<dbReference type="PROSITE" id="PS51375">
    <property type="entry name" value="PPR"/>
    <property type="match status" value="1"/>
</dbReference>
<proteinExistence type="predicted"/>
<dbReference type="Pfam" id="PF13041">
    <property type="entry name" value="PPR_2"/>
    <property type="match status" value="1"/>
</dbReference>
<reference evidence="3" key="1">
    <citation type="journal article" date="2023" name="Plant J.">
        <title>The genome of the king protea, Protea cynaroides.</title>
        <authorList>
            <person name="Chang J."/>
            <person name="Duong T.A."/>
            <person name="Schoeman C."/>
            <person name="Ma X."/>
            <person name="Roodt D."/>
            <person name="Barker N."/>
            <person name="Li Z."/>
            <person name="Van de Peer Y."/>
            <person name="Mizrachi E."/>
        </authorList>
    </citation>
    <scope>NUCLEOTIDE SEQUENCE</scope>
    <source>
        <tissue evidence="3">Young leaves</tissue>
    </source>
</reference>
<evidence type="ECO:0000313" key="3">
    <source>
        <dbReference type="EMBL" id="KAJ4957398.1"/>
    </source>
</evidence>
<accession>A0A9Q0H339</accession>